<dbReference type="GO" id="GO:0016020">
    <property type="term" value="C:membrane"/>
    <property type="evidence" value="ECO:0007669"/>
    <property type="project" value="UniProtKB-SubCell"/>
</dbReference>
<keyword evidence="7" id="KW-0735">Signal-anchor</keyword>
<evidence type="ECO:0000256" key="5">
    <source>
        <dbReference type="ARBA" id="ARBA00022679"/>
    </source>
</evidence>
<dbReference type="OMA" id="LTWNEFQ"/>
<dbReference type="AlphaFoldDB" id="A0A161XUN2"/>
<dbReference type="InterPro" id="IPR019378">
    <property type="entry name" value="GDP-Fuc_O-FucTrfase"/>
</dbReference>
<dbReference type="PANTHER" id="PTHR31741:SF4">
    <property type="entry name" value="O-FUCOSYLTRANSFERASE 28"/>
    <property type="match status" value="1"/>
</dbReference>
<dbReference type="InterPro" id="IPR024709">
    <property type="entry name" value="FucosylTrfase_pln"/>
</dbReference>
<keyword evidence="11" id="KW-0294">Fucose metabolism</keyword>
<dbReference type="Gene3D" id="3.40.50.11350">
    <property type="match status" value="1"/>
</dbReference>
<dbReference type="PIRSF" id="PIRSF009360">
    <property type="entry name" value="UCP009360"/>
    <property type="match status" value="1"/>
</dbReference>
<dbReference type="GO" id="GO:0016757">
    <property type="term" value="F:glycosyltransferase activity"/>
    <property type="evidence" value="ECO:0007669"/>
    <property type="project" value="UniProtKB-KW"/>
</dbReference>
<name>A0A161XUN2_DAUCS</name>
<dbReference type="KEGG" id="dcr:108223280"/>
<keyword evidence="9 15" id="KW-0472">Membrane</keyword>
<sequence>MPSSNSTCVSPRSSGPATHRRRAVDYSTSEDEVDVVAGVSHHRKAPAGTCLVMPESWVWRVEDYVAELTKGVNSWKSRKNTGRRIVGGLMVTMMVFMMFLKSSYNDVEMISGGKHNRRLNGLFTMQTWSNHHQSVVLSEEIKTSVVSSMPKRVLEKYPVPEIWMKTDSDDYYQCIVRKNDRTRNRMATNGYILVHANGGLNQMRTGICDMVAIAKIMNATLVLPSLDHDSFWTDPSDFKDIFDWKHFIQVLKEDIEIVEKLPPRFAAKKPYLKAPVSWSKASYYRGEMVSLLKKHKVIKFTHTDSRLANNGIAGAIQRLRCRSNYEALRYTEEIEELGKILVNRLKNEDSPYIALHLRYEKDMLAFTGCSHNLTADEAQELRAMRYSVKHWKEKEIDSYEKRLQGGCPMSPREAAVFLKAMGYPSSTKIYIVAGEIFGGNSMDALKSEYPNVFTHSTLATEMELEPFRHYQNRLAALDYIVALESDAFVYTYDGNMAKSVQGHRRFQGFRKTINPNRLGFVKLIDQFDDGTITWEQFSSEVKSLHLYRLGTPYLRQRGETPRSEENFYANPLPGCVCNRSEKKIRGRRQYRSPSLNAAA</sequence>
<comment type="similarity">
    <text evidence="3">Belongs to the glycosyltransferase GT106 family.</text>
</comment>
<dbReference type="GO" id="GO:0005737">
    <property type="term" value="C:cytoplasm"/>
    <property type="evidence" value="ECO:0007669"/>
    <property type="project" value="TreeGrafter"/>
</dbReference>
<dbReference type="OrthoDB" id="2015856at2759"/>
<evidence type="ECO:0000256" key="10">
    <source>
        <dbReference type="ARBA" id="ARBA00023180"/>
    </source>
</evidence>
<protein>
    <recommendedName>
        <fullName evidence="13">O-fucosyltransferase family protein</fullName>
    </recommendedName>
</protein>
<evidence type="ECO:0000256" key="6">
    <source>
        <dbReference type="ARBA" id="ARBA00022692"/>
    </source>
</evidence>
<feature type="transmembrane region" description="Helical" evidence="15">
    <location>
        <begin position="85"/>
        <end position="104"/>
    </location>
</feature>
<dbReference type="PANTHER" id="PTHR31741">
    <property type="entry name" value="OS02G0726500 PROTEIN-RELATED"/>
    <property type="match status" value="1"/>
</dbReference>
<proteinExistence type="inferred from homology"/>
<keyword evidence="5" id="KW-0808">Transferase</keyword>
<dbReference type="Pfam" id="PF10250">
    <property type="entry name" value="O-FucT"/>
    <property type="match status" value="1"/>
</dbReference>
<dbReference type="CDD" id="cd11299">
    <property type="entry name" value="O-FucT_plant"/>
    <property type="match status" value="1"/>
</dbReference>
<evidence type="ECO:0000256" key="1">
    <source>
        <dbReference type="ARBA" id="ARBA00004606"/>
    </source>
</evidence>
<keyword evidence="10" id="KW-0325">Glycoprotein</keyword>
<keyword evidence="12" id="KW-0119">Carbohydrate metabolism</keyword>
<reference evidence="16" key="1">
    <citation type="journal article" date="2016" name="Nat. Genet.">
        <title>A high-quality carrot genome assembly provides new insights into carotenoid accumulation and asterid genome evolution.</title>
        <authorList>
            <person name="Iorizzo M."/>
            <person name="Ellison S."/>
            <person name="Senalik D."/>
            <person name="Zeng P."/>
            <person name="Satapoomin P."/>
            <person name="Huang J."/>
            <person name="Bowman M."/>
            <person name="Iovene M."/>
            <person name="Sanseverino W."/>
            <person name="Cavagnaro P."/>
            <person name="Yildiz M."/>
            <person name="Macko-Podgorni A."/>
            <person name="Moranska E."/>
            <person name="Grzebelus E."/>
            <person name="Grzebelus D."/>
            <person name="Ashrafi H."/>
            <person name="Zheng Z."/>
            <person name="Cheng S."/>
            <person name="Spooner D."/>
            <person name="Van Deynze A."/>
            <person name="Simon P."/>
        </authorList>
    </citation>
    <scope>NUCLEOTIDE SEQUENCE [LARGE SCALE GENOMIC DNA]</scope>
    <source>
        <tissue evidence="16">Leaf</tissue>
    </source>
</reference>
<dbReference type="GO" id="GO:0006004">
    <property type="term" value="P:fucose metabolic process"/>
    <property type="evidence" value="ECO:0007669"/>
    <property type="project" value="UniProtKB-KW"/>
</dbReference>
<evidence type="ECO:0000256" key="8">
    <source>
        <dbReference type="ARBA" id="ARBA00022989"/>
    </source>
</evidence>
<dbReference type="EMBL" id="LNRQ01000005">
    <property type="protein sequence ID" value="KZM95496.1"/>
    <property type="molecule type" value="Genomic_DNA"/>
</dbReference>
<evidence type="ECO:0000256" key="12">
    <source>
        <dbReference type="ARBA" id="ARBA00023277"/>
    </source>
</evidence>
<gene>
    <name evidence="16" type="ORF">DCAR_018738</name>
</gene>
<organism evidence="16">
    <name type="scientific">Daucus carota subsp. sativus</name>
    <name type="common">Carrot</name>
    <dbReference type="NCBI Taxonomy" id="79200"/>
    <lineage>
        <taxon>Eukaryota</taxon>
        <taxon>Viridiplantae</taxon>
        <taxon>Streptophyta</taxon>
        <taxon>Embryophyta</taxon>
        <taxon>Tracheophyta</taxon>
        <taxon>Spermatophyta</taxon>
        <taxon>Magnoliopsida</taxon>
        <taxon>eudicotyledons</taxon>
        <taxon>Gunneridae</taxon>
        <taxon>Pentapetalae</taxon>
        <taxon>asterids</taxon>
        <taxon>campanulids</taxon>
        <taxon>Apiales</taxon>
        <taxon>Apiaceae</taxon>
        <taxon>Apioideae</taxon>
        <taxon>Scandiceae</taxon>
        <taxon>Daucinae</taxon>
        <taxon>Daucus</taxon>
        <taxon>Daucus sect. Daucus</taxon>
    </lineage>
</organism>
<comment type="caution">
    <text evidence="16">The sequence shown here is derived from an EMBL/GenBank/DDBJ whole genome shotgun (WGS) entry which is preliminary data.</text>
</comment>
<evidence type="ECO:0000256" key="11">
    <source>
        <dbReference type="ARBA" id="ARBA00023253"/>
    </source>
</evidence>
<accession>A0A161XUN2</accession>
<comment type="pathway">
    <text evidence="2">Glycan metabolism.</text>
</comment>
<evidence type="ECO:0000256" key="14">
    <source>
        <dbReference type="SAM" id="MobiDB-lite"/>
    </source>
</evidence>
<evidence type="ECO:0000256" key="15">
    <source>
        <dbReference type="SAM" id="Phobius"/>
    </source>
</evidence>
<feature type="region of interest" description="Disordered" evidence="14">
    <location>
        <begin position="1"/>
        <end position="29"/>
    </location>
</feature>
<keyword evidence="6 15" id="KW-0812">Transmembrane</keyword>
<evidence type="ECO:0000256" key="9">
    <source>
        <dbReference type="ARBA" id="ARBA00023136"/>
    </source>
</evidence>
<dbReference type="Gramene" id="KZM95496">
    <property type="protein sequence ID" value="KZM95496"/>
    <property type="gene ID" value="DCAR_018738"/>
</dbReference>
<keyword evidence="4" id="KW-0328">Glycosyltransferase</keyword>
<feature type="compositionally biased region" description="Polar residues" evidence="14">
    <location>
        <begin position="1"/>
        <end position="16"/>
    </location>
</feature>
<evidence type="ECO:0000256" key="7">
    <source>
        <dbReference type="ARBA" id="ARBA00022968"/>
    </source>
</evidence>
<comment type="subcellular location">
    <subcellularLocation>
        <location evidence="1">Membrane</location>
        <topology evidence="1">Single-pass type II membrane protein</topology>
    </subcellularLocation>
</comment>
<evidence type="ECO:0000256" key="2">
    <source>
        <dbReference type="ARBA" id="ARBA00004881"/>
    </source>
</evidence>
<evidence type="ECO:0000256" key="13">
    <source>
        <dbReference type="ARBA" id="ARBA00030350"/>
    </source>
</evidence>
<evidence type="ECO:0000256" key="4">
    <source>
        <dbReference type="ARBA" id="ARBA00022676"/>
    </source>
</evidence>
<dbReference type="STRING" id="79200.A0A161XUN2"/>
<evidence type="ECO:0000313" key="16">
    <source>
        <dbReference type="EMBL" id="KZM95496.1"/>
    </source>
</evidence>
<dbReference type="FunFam" id="3.40.50.11350:FF:000011">
    <property type="entry name" value="O-fucosyltransferase 28"/>
    <property type="match status" value="1"/>
</dbReference>
<keyword evidence="8 15" id="KW-1133">Transmembrane helix</keyword>
<evidence type="ECO:0000256" key="3">
    <source>
        <dbReference type="ARBA" id="ARBA00007737"/>
    </source>
</evidence>